<evidence type="ECO:0000256" key="7">
    <source>
        <dbReference type="ARBA" id="ARBA00022840"/>
    </source>
</evidence>
<dbReference type="PRINTS" id="PR00344">
    <property type="entry name" value="BCTRLSENSOR"/>
</dbReference>
<gene>
    <name evidence="12" type="ORF">CWS72_16050</name>
</gene>
<dbReference type="InterPro" id="IPR019494">
    <property type="entry name" value="FIST_C"/>
</dbReference>
<dbReference type="CDD" id="cd00130">
    <property type="entry name" value="PAS"/>
    <property type="match status" value="2"/>
</dbReference>
<dbReference type="Gene3D" id="1.10.287.130">
    <property type="match status" value="1"/>
</dbReference>
<keyword evidence="3" id="KW-0597">Phosphoprotein</keyword>
<accession>A0A2N3PT50</accession>
<keyword evidence="13" id="KW-1185">Reference proteome</keyword>
<sequence length="1176" mass="128788">MTIDPQAGPGFPLPVRILETDDGLAGIGADDFLFAGRPSPLAVAFISPYLDFPAVTARLRHLGGATPVLAMSTAGELCSSGLPGPLYKPAGTDWTSVVIQIFSPDLLASASIHTVCLHNDDIRQGSPTLSRDDRVKRIVRSLASVSPSFRLDARDSLALTFVDGLSACENYLMEAIYRSARFPCLFVGGSAGGKLDFKHTYLFDGRQVLENHAVLAFVKLAPGKRYGVLKSQNFRKTGTSFVVVDADPDRRTVATVLNPISGEVIPFIDALAVVLAVPPASIMENLKGHTFGIDLDGELFVRSVARMDLETGFTTFFCDVNPGDELHLLQATDFAEQTRLDIETFLRGKPPPLAALLNDCILRRLNNESALADLSGLWKIPVAGFSTFGELFGININQTLTAVVFFEDGDEIFKNDFVDSFPTHYASFSNYFIRCHLNRIEILNRLRSEMTRRLAVHFGASAILARGIEGMMTESTNVRRTLDSIRTTIASELATEERARQAERQLADAIETINERFALYDKDDRLVICNSQYRDIFEGSGEIIKPGRTFAEIARAVGEHGLYGYEGEALETFLAERIAHHHRADGAGHLHQIAAGQWTVSREYRMRDGGIVATHTDVTELKRREQEIEALKQRYKLILDSAGDGIIGIDTAEAVTFANSAACRMLGVTPQLLDGLNYRRVLGGMSAAEDPSHEPLDGEAGETREATFTRADGSAFVAEYVLAPIHEEDSAAGAVLVFRDISLRKYYENSLVDYQKELESQVVERTRKLSAEIDKRARIERALRDSQGRLLAITGSLFEGVLLVDDNGVIVFANSSAHRWLGIRHLAERELDEVLRLQIAGAEINFIDSPFRQVIENGKTVIDDDAVFVTESGGRLTVAYATSPLNEGDRRRMAIVSFRSIDALKEAQREAFQASRLASVGQLAAGIAHEINTPIQYVGDNLQFVRKSLGGLAEVITKLKTLLDETHHADEATRFFGDKDIDYLLTELPQSITESLDGIDHVAHIVRSMREFAHPGTATKVAANINRAISSTITVSRNEWKQVATMETDLDPDLPAVACFPSDINQVLLNLIVNAAHAIGSITPARLGVIRISTRLDGDFIEIRVADSGPGVPAALRHKIFDPFFTTKAVGKGTGQGLAICRNMVVNKHGGEIYVEETDAAGATFVVRLPVEPDVD</sequence>
<evidence type="ECO:0000256" key="3">
    <source>
        <dbReference type="ARBA" id="ARBA00022553"/>
    </source>
</evidence>
<keyword evidence="5" id="KW-0547">Nucleotide-binding</keyword>
<dbReference type="EC" id="2.7.13.3" evidence="2"/>
<keyword evidence="8" id="KW-0902">Two-component regulatory system</keyword>
<evidence type="ECO:0000256" key="2">
    <source>
        <dbReference type="ARBA" id="ARBA00012438"/>
    </source>
</evidence>
<evidence type="ECO:0000313" key="13">
    <source>
        <dbReference type="Proteomes" id="UP000233293"/>
    </source>
</evidence>
<evidence type="ECO:0000313" key="12">
    <source>
        <dbReference type="EMBL" id="PKU23574.1"/>
    </source>
</evidence>
<dbReference type="InterPro" id="IPR000700">
    <property type="entry name" value="PAS-assoc_C"/>
</dbReference>
<dbReference type="InterPro" id="IPR013767">
    <property type="entry name" value="PAS_fold"/>
</dbReference>
<dbReference type="InterPro" id="IPR036890">
    <property type="entry name" value="HATPase_C_sf"/>
</dbReference>
<dbReference type="Pfam" id="PF00989">
    <property type="entry name" value="PAS"/>
    <property type="match status" value="1"/>
</dbReference>
<dbReference type="PANTHER" id="PTHR43065">
    <property type="entry name" value="SENSOR HISTIDINE KINASE"/>
    <property type="match status" value="1"/>
</dbReference>
<dbReference type="Pfam" id="PF08495">
    <property type="entry name" value="FIST"/>
    <property type="match status" value="1"/>
</dbReference>
<evidence type="ECO:0000256" key="1">
    <source>
        <dbReference type="ARBA" id="ARBA00000085"/>
    </source>
</evidence>
<keyword evidence="7" id="KW-0067">ATP-binding</keyword>
<feature type="domain" description="Histidine kinase" evidence="9">
    <location>
        <begin position="926"/>
        <end position="1173"/>
    </location>
</feature>
<evidence type="ECO:0000259" key="10">
    <source>
        <dbReference type="PROSITE" id="PS50112"/>
    </source>
</evidence>
<dbReference type="PROSITE" id="PS50109">
    <property type="entry name" value="HIS_KIN"/>
    <property type="match status" value="1"/>
</dbReference>
<dbReference type="GO" id="GO:0006355">
    <property type="term" value="P:regulation of DNA-templated transcription"/>
    <property type="evidence" value="ECO:0007669"/>
    <property type="project" value="InterPro"/>
</dbReference>
<evidence type="ECO:0000259" key="9">
    <source>
        <dbReference type="PROSITE" id="PS50109"/>
    </source>
</evidence>
<dbReference type="SMART" id="SM00897">
    <property type="entry name" value="FIST"/>
    <property type="match status" value="1"/>
</dbReference>
<dbReference type="RefSeq" id="WP_101251636.1">
    <property type="nucleotide sequence ID" value="NZ_PIUM01000019.1"/>
</dbReference>
<evidence type="ECO:0000259" key="11">
    <source>
        <dbReference type="PROSITE" id="PS50113"/>
    </source>
</evidence>
<dbReference type="Gene3D" id="3.30.450.20">
    <property type="entry name" value="PAS domain"/>
    <property type="match status" value="3"/>
</dbReference>
<feature type="domain" description="PAC" evidence="11">
    <location>
        <begin position="702"/>
        <end position="753"/>
    </location>
</feature>
<dbReference type="GO" id="GO:0004673">
    <property type="term" value="F:protein histidine kinase activity"/>
    <property type="evidence" value="ECO:0007669"/>
    <property type="project" value="UniProtKB-EC"/>
</dbReference>
<dbReference type="SMART" id="SM00091">
    <property type="entry name" value="PAS"/>
    <property type="match status" value="2"/>
</dbReference>
<dbReference type="PROSITE" id="PS50112">
    <property type="entry name" value="PAS"/>
    <property type="match status" value="1"/>
</dbReference>
<dbReference type="InterPro" id="IPR000014">
    <property type="entry name" value="PAS"/>
</dbReference>
<comment type="caution">
    <text evidence="12">The sequence shown here is derived from an EMBL/GenBank/DDBJ whole genome shotgun (WGS) entry which is preliminary data.</text>
</comment>
<dbReference type="Pfam" id="PF12860">
    <property type="entry name" value="PAS_7"/>
    <property type="match status" value="1"/>
</dbReference>
<evidence type="ECO:0000256" key="5">
    <source>
        <dbReference type="ARBA" id="ARBA00022741"/>
    </source>
</evidence>
<reference evidence="13" key="1">
    <citation type="submission" date="2017-12" db="EMBL/GenBank/DDBJ databases">
        <title>Draft genome sequence of Telmatospirillum siberiense 26-4b1T, an acidotolerant peatland alphaproteobacterium potentially involved in sulfur cycling.</title>
        <authorList>
            <person name="Hausmann B."/>
            <person name="Pjevac P."/>
            <person name="Schreck K."/>
            <person name="Herbold C.W."/>
            <person name="Daims H."/>
            <person name="Wagner M."/>
            <person name="Pester M."/>
            <person name="Loy A."/>
        </authorList>
    </citation>
    <scope>NUCLEOTIDE SEQUENCE [LARGE SCALE GENOMIC DNA]</scope>
    <source>
        <strain evidence="13">26-4b1</strain>
    </source>
</reference>
<dbReference type="NCBIfam" id="TIGR00229">
    <property type="entry name" value="sensory_box"/>
    <property type="match status" value="1"/>
</dbReference>
<dbReference type="InterPro" id="IPR035965">
    <property type="entry name" value="PAS-like_dom_sf"/>
</dbReference>
<dbReference type="SUPFAM" id="SSF55785">
    <property type="entry name" value="PYP-like sensor domain (PAS domain)"/>
    <property type="match status" value="2"/>
</dbReference>
<dbReference type="Pfam" id="PF02518">
    <property type="entry name" value="HATPase_c"/>
    <property type="match status" value="1"/>
</dbReference>
<evidence type="ECO:0000256" key="6">
    <source>
        <dbReference type="ARBA" id="ARBA00022777"/>
    </source>
</evidence>
<dbReference type="Gene3D" id="3.30.565.10">
    <property type="entry name" value="Histidine kinase-like ATPase, C-terminal domain"/>
    <property type="match status" value="1"/>
</dbReference>
<keyword evidence="4" id="KW-0808">Transferase</keyword>
<evidence type="ECO:0000256" key="4">
    <source>
        <dbReference type="ARBA" id="ARBA00022679"/>
    </source>
</evidence>
<proteinExistence type="predicted"/>
<dbReference type="Pfam" id="PF13188">
    <property type="entry name" value="PAS_8"/>
    <property type="match status" value="1"/>
</dbReference>
<dbReference type="InterPro" id="IPR003594">
    <property type="entry name" value="HATPase_dom"/>
</dbReference>
<keyword evidence="6 12" id="KW-0418">Kinase</keyword>
<dbReference type="OrthoDB" id="9807948at2"/>
<dbReference type="GO" id="GO:0000160">
    <property type="term" value="P:phosphorelay signal transduction system"/>
    <property type="evidence" value="ECO:0007669"/>
    <property type="project" value="UniProtKB-KW"/>
</dbReference>
<dbReference type="AlphaFoldDB" id="A0A2N3PT50"/>
<dbReference type="Pfam" id="PF10442">
    <property type="entry name" value="FIST_C"/>
    <property type="match status" value="1"/>
</dbReference>
<dbReference type="SUPFAM" id="SSF55874">
    <property type="entry name" value="ATPase domain of HSP90 chaperone/DNA topoisomerase II/histidine kinase"/>
    <property type="match status" value="1"/>
</dbReference>
<protein>
    <recommendedName>
        <fullName evidence="2">histidine kinase</fullName>
        <ecNumber evidence="2">2.7.13.3</ecNumber>
    </recommendedName>
</protein>
<dbReference type="PANTHER" id="PTHR43065:SF46">
    <property type="entry name" value="C4-DICARBOXYLATE TRANSPORT SENSOR PROTEIN DCTB"/>
    <property type="match status" value="1"/>
</dbReference>
<dbReference type="EMBL" id="PIUM01000019">
    <property type="protein sequence ID" value="PKU23574.1"/>
    <property type="molecule type" value="Genomic_DNA"/>
</dbReference>
<evidence type="ECO:0000256" key="8">
    <source>
        <dbReference type="ARBA" id="ARBA00023012"/>
    </source>
</evidence>
<feature type="domain" description="PAS" evidence="10">
    <location>
        <begin position="631"/>
        <end position="675"/>
    </location>
</feature>
<dbReference type="PROSITE" id="PS50113">
    <property type="entry name" value="PAC"/>
    <property type="match status" value="1"/>
</dbReference>
<dbReference type="SMART" id="SM01204">
    <property type="entry name" value="FIST_C"/>
    <property type="match status" value="1"/>
</dbReference>
<dbReference type="InterPro" id="IPR013702">
    <property type="entry name" value="FIST_domain_N"/>
</dbReference>
<dbReference type="Proteomes" id="UP000233293">
    <property type="component" value="Unassembled WGS sequence"/>
</dbReference>
<name>A0A2N3PT50_9PROT</name>
<dbReference type="GO" id="GO:0005524">
    <property type="term" value="F:ATP binding"/>
    <property type="evidence" value="ECO:0007669"/>
    <property type="project" value="UniProtKB-KW"/>
</dbReference>
<dbReference type="InterPro" id="IPR004358">
    <property type="entry name" value="Sig_transdc_His_kin-like_C"/>
</dbReference>
<comment type="catalytic activity">
    <reaction evidence="1">
        <text>ATP + protein L-histidine = ADP + protein N-phospho-L-histidine.</text>
        <dbReference type="EC" id="2.7.13.3"/>
    </reaction>
</comment>
<organism evidence="12 13">
    <name type="scientific">Telmatospirillum siberiense</name>
    <dbReference type="NCBI Taxonomy" id="382514"/>
    <lineage>
        <taxon>Bacteria</taxon>
        <taxon>Pseudomonadati</taxon>
        <taxon>Pseudomonadota</taxon>
        <taxon>Alphaproteobacteria</taxon>
        <taxon>Rhodospirillales</taxon>
        <taxon>Rhodospirillaceae</taxon>
        <taxon>Telmatospirillum</taxon>
    </lineage>
</organism>
<dbReference type="InterPro" id="IPR005467">
    <property type="entry name" value="His_kinase_dom"/>
</dbReference>
<dbReference type="SMART" id="SM00387">
    <property type="entry name" value="HATPase_c"/>
    <property type="match status" value="1"/>
</dbReference>